<dbReference type="InterPro" id="IPR013922">
    <property type="entry name" value="Cyclin_PHO80-like"/>
</dbReference>
<dbReference type="GeneID" id="35445050"/>
<dbReference type="GO" id="GO:0000307">
    <property type="term" value="C:cyclin-dependent protein kinase holoenzyme complex"/>
    <property type="evidence" value="ECO:0007669"/>
    <property type="project" value="TreeGrafter"/>
</dbReference>
<evidence type="ECO:0000313" key="3">
    <source>
        <dbReference type="EMBL" id="PHZ09715.1"/>
    </source>
</evidence>
<dbReference type="GO" id="GO:0005634">
    <property type="term" value="C:nucleus"/>
    <property type="evidence" value="ECO:0007669"/>
    <property type="project" value="TreeGrafter"/>
</dbReference>
<organism evidence="3 4">
    <name type="scientific">Rhizopus microsporus ATCC 52813</name>
    <dbReference type="NCBI Taxonomy" id="1340429"/>
    <lineage>
        <taxon>Eukaryota</taxon>
        <taxon>Fungi</taxon>
        <taxon>Fungi incertae sedis</taxon>
        <taxon>Mucoromycota</taxon>
        <taxon>Mucoromycotina</taxon>
        <taxon>Mucoromycetes</taxon>
        <taxon>Mucorales</taxon>
        <taxon>Mucorineae</taxon>
        <taxon>Rhizopodaceae</taxon>
        <taxon>Rhizopus</taxon>
    </lineage>
</organism>
<dbReference type="Gene3D" id="1.10.472.10">
    <property type="entry name" value="Cyclin-like"/>
    <property type="match status" value="1"/>
</dbReference>
<feature type="compositionally biased region" description="Polar residues" evidence="1">
    <location>
        <begin position="175"/>
        <end position="184"/>
    </location>
</feature>
<protein>
    <recommendedName>
        <fullName evidence="2">Cyclin N-terminal domain-containing protein</fullName>
    </recommendedName>
</protein>
<dbReference type="Pfam" id="PF00134">
    <property type="entry name" value="Cyclin_N"/>
    <property type="match status" value="1"/>
</dbReference>
<dbReference type="InterPro" id="IPR006671">
    <property type="entry name" value="Cyclin_N"/>
</dbReference>
<feature type="domain" description="Cyclin N-terminal" evidence="2">
    <location>
        <begin position="45"/>
        <end position="147"/>
    </location>
</feature>
<proteinExistence type="predicted"/>
<dbReference type="RefSeq" id="XP_023463423.1">
    <property type="nucleotide sequence ID" value="XM_023614061.1"/>
</dbReference>
<dbReference type="Proteomes" id="UP000242254">
    <property type="component" value="Unassembled WGS sequence"/>
</dbReference>
<evidence type="ECO:0000313" key="4">
    <source>
        <dbReference type="Proteomes" id="UP000242254"/>
    </source>
</evidence>
<dbReference type="PANTHER" id="PTHR15615">
    <property type="match status" value="1"/>
</dbReference>
<reference evidence="3 4" key="1">
    <citation type="journal article" date="2016" name="Proc. Natl. Acad. Sci. U.S.A.">
        <title>Lipid metabolic changes in an early divergent fungus govern the establishment of a mutualistic symbiosis with endobacteria.</title>
        <authorList>
            <person name="Lastovetsky O.A."/>
            <person name="Gaspar M.L."/>
            <person name="Mondo S.J."/>
            <person name="LaButti K.M."/>
            <person name="Sandor L."/>
            <person name="Grigoriev I.V."/>
            <person name="Henry S.A."/>
            <person name="Pawlowska T.E."/>
        </authorList>
    </citation>
    <scope>NUCLEOTIDE SEQUENCE [LARGE SCALE GENOMIC DNA]</scope>
    <source>
        <strain evidence="3 4">ATCC 52813</strain>
    </source>
</reference>
<dbReference type="CDD" id="cd20557">
    <property type="entry name" value="CYCLIN_ScPCL1-like"/>
    <property type="match status" value="1"/>
</dbReference>
<evidence type="ECO:0000256" key="1">
    <source>
        <dbReference type="SAM" id="MobiDB-lite"/>
    </source>
</evidence>
<dbReference type="InterPro" id="IPR036915">
    <property type="entry name" value="Cyclin-like_sf"/>
</dbReference>
<dbReference type="EMBL" id="KZ303857">
    <property type="protein sequence ID" value="PHZ09715.1"/>
    <property type="molecule type" value="Genomic_DNA"/>
</dbReference>
<dbReference type="SUPFAM" id="SSF47954">
    <property type="entry name" value="Cyclin-like"/>
    <property type="match status" value="1"/>
</dbReference>
<dbReference type="STRING" id="1340429.A0A2G4SLS4"/>
<gene>
    <name evidence="3" type="ORF">RHIMIDRAFT_294183</name>
</gene>
<accession>A0A2G4SLS4</accession>
<feature type="region of interest" description="Disordered" evidence="1">
    <location>
        <begin position="223"/>
        <end position="253"/>
    </location>
</feature>
<dbReference type="GO" id="GO:0016538">
    <property type="term" value="F:cyclin-dependent protein serine/threonine kinase regulator activity"/>
    <property type="evidence" value="ECO:0007669"/>
    <property type="project" value="TreeGrafter"/>
</dbReference>
<feature type="compositionally biased region" description="Low complexity" evidence="1">
    <location>
        <begin position="185"/>
        <end position="203"/>
    </location>
</feature>
<dbReference type="GO" id="GO:0019901">
    <property type="term" value="F:protein kinase binding"/>
    <property type="evidence" value="ECO:0007669"/>
    <property type="project" value="InterPro"/>
</dbReference>
<name>A0A2G4SLS4_RHIZD</name>
<feature type="region of interest" description="Disordered" evidence="1">
    <location>
        <begin position="175"/>
        <end position="203"/>
    </location>
</feature>
<sequence length="336" mass="37003">MESVLPTLSLNVHDFINSAPSNHFLQYMFEQFLIFIPYTSQAIHSSKTLPSLPTFITLVAQRSRSKAGTLLAAVVLLQRLKKKIDRNSTLYSQDLILHEVVLGIVILTTKWLHDASPKNSRWAKYVGCYSTKEINAIEKKLLGAMDYQPKIPNEDFASVFENYCRSVSVHSSLLSPGTMNQQQHLPRSASSGSLPRSSSNKPSSLYSLVQHLKWSIADFKKSPNNGKTKATSSDRLRLPSKVAHSSPMTRIHHGSSGIDMPLGYENMLSGSSSSSSNASSVDLIQATSDIFLSLSQHISLSSLDSDSIIDIDSITTPLGYLDSNDSMAIRLSNKKI</sequence>
<dbReference type="AlphaFoldDB" id="A0A2G4SLS4"/>
<evidence type="ECO:0000259" key="2">
    <source>
        <dbReference type="Pfam" id="PF00134"/>
    </source>
</evidence>
<keyword evidence="4" id="KW-1185">Reference proteome</keyword>
<dbReference type="PANTHER" id="PTHR15615:SF10">
    <property type="entry name" value="PHO85 CYCLIN-2-RELATED"/>
    <property type="match status" value="1"/>
</dbReference>